<dbReference type="EMBL" id="LPUY01000017">
    <property type="protein sequence ID" value="KUP94362.1"/>
    <property type="molecule type" value="Genomic_DNA"/>
</dbReference>
<dbReference type="AlphaFoldDB" id="A0A132C286"/>
<protein>
    <submittedName>
        <fullName evidence="1">Uncharacterized protein</fullName>
    </submittedName>
</protein>
<proteinExistence type="predicted"/>
<evidence type="ECO:0000313" key="2">
    <source>
        <dbReference type="Proteomes" id="UP000068382"/>
    </source>
</evidence>
<comment type="caution">
    <text evidence="1">The sequence shown here is derived from an EMBL/GenBank/DDBJ whole genome shotgun (WGS) entry which is preliminary data.</text>
</comment>
<dbReference type="OrthoDB" id="9928508at2"/>
<dbReference type="Proteomes" id="UP000068382">
    <property type="component" value="Unassembled WGS sequence"/>
</dbReference>
<sequence>MTLKMAGQLYGSICQNAYPNVKAAIATAEANSFVLDQATGLHEHPKFAIHLRINSKVCSARFVARKGRDELPGAEFAESTAEMIKPGAKPGNPEIKSARLNSNTFDVAVVRSR</sequence>
<reference evidence="1 2" key="1">
    <citation type="submission" date="2015-12" db="EMBL/GenBank/DDBJ databases">
        <title>Genome sequence of the marine Rhodobacteraceae strain O3.65, Candidatus Tritonibacter horizontis.</title>
        <authorList>
            <person name="Poehlein A."/>
            <person name="Giebel H.A."/>
            <person name="Voget S."/>
            <person name="Brinkhoff T."/>
        </authorList>
    </citation>
    <scope>NUCLEOTIDE SEQUENCE [LARGE SCALE GENOMIC DNA]</scope>
    <source>
        <strain evidence="1 2">O3.65</strain>
    </source>
</reference>
<organism evidence="1 2">
    <name type="scientific">Tritonibacter horizontis</name>
    <dbReference type="NCBI Taxonomy" id="1768241"/>
    <lineage>
        <taxon>Bacteria</taxon>
        <taxon>Pseudomonadati</taxon>
        <taxon>Pseudomonadota</taxon>
        <taxon>Alphaproteobacteria</taxon>
        <taxon>Rhodobacterales</taxon>
        <taxon>Paracoccaceae</taxon>
        <taxon>Tritonibacter</taxon>
    </lineage>
</organism>
<keyword evidence="2" id="KW-1185">Reference proteome</keyword>
<name>A0A132C286_9RHOB</name>
<evidence type="ECO:0000313" key="1">
    <source>
        <dbReference type="EMBL" id="KUP94362.1"/>
    </source>
</evidence>
<gene>
    <name evidence="1" type="ORF">TRIHO_06810</name>
</gene>
<accession>A0A132C286</accession>
<dbReference type="RefSeq" id="WP_131811170.1">
    <property type="nucleotide sequence ID" value="NZ_LPUY01000017.1"/>
</dbReference>